<keyword evidence="1" id="KW-1133">Transmembrane helix</keyword>
<feature type="transmembrane region" description="Helical" evidence="1">
    <location>
        <begin position="109"/>
        <end position="128"/>
    </location>
</feature>
<keyword evidence="1" id="KW-0472">Membrane</keyword>
<evidence type="ECO:0000256" key="1">
    <source>
        <dbReference type="SAM" id="Phobius"/>
    </source>
</evidence>
<accession>A0ABW1EHP9</accession>
<comment type="caution">
    <text evidence="2">The sequence shown here is derived from an EMBL/GenBank/DDBJ whole genome shotgun (WGS) entry which is preliminary data.</text>
</comment>
<reference evidence="3" key="1">
    <citation type="journal article" date="2019" name="Int. J. Syst. Evol. Microbiol.">
        <title>The Global Catalogue of Microorganisms (GCM) 10K type strain sequencing project: providing services to taxonomists for standard genome sequencing and annotation.</title>
        <authorList>
            <consortium name="The Broad Institute Genomics Platform"/>
            <consortium name="The Broad Institute Genome Sequencing Center for Infectious Disease"/>
            <person name="Wu L."/>
            <person name="Ma J."/>
        </authorList>
    </citation>
    <scope>NUCLEOTIDE SEQUENCE [LARGE SCALE GENOMIC DNA]</scope>
    <source>
        <strain evidence="3">JCM 4087</strain>
    </source>
</reference>
<keyword evidence="3" id="KW-1185">Reference proteome</keyword>
<sequence length="142" mass="15466">MRSEFLTRDGEMAYLFLRVLVGLNIAMHGIARILAGTGHFAGSLLPEFQKTPLPQSFVYGFGLTLPCVEAALGLLLLAGFKTRAALVGGLLVMVALTFGTTLRQDWATAVTQIMYGLVYAVLPAFAGYDRYSLDGVMRRKDM</sequence>
<dbReference type="RefSeq" id="WP_263336658.1">
    <property type="nucleotide sequence ID" value="NZ_JAGSYH010000003.1"/>
</dbReference>
<proteinExistence type="predicted"/>
<dbReference type="EMBL" id="JBHSPH010000002">
    <property type="protein sequence ID" value="MFC5862782.1"/>
    <property type="molecule type" value="Genomic_DNA"/>
</dbReference>
<evidence type="ECO:0000313" key="2">
    <source>
        <dbReference type="EMBL" id="MFC5862782.1"/>
    </source>
</evidence>
<keyword evidence="1" id="KW-0812">Transmembrane</keyword>
<evidence type="ECO:0000313" key="3">
    <source>
        <dbReference type="Proteomes" id="UP001596091"/>
    </source>
</evidence>
<feature type="transmembrane region" description="Helical" evidence="1">
    <location>
        <begin position="12"/>
        <end position="36"/>
    </location>
</feature>
<feature type="transmembrane region" description="Helical" evidence="1">
    <location>
        <begin position="56"/>
        <end position="77"/>
    </location>
</feature>
<protein>
    <submittedName>
        <fullName evidence="2">DoxX family protein</fullName>
    </submittedName>
</protein>
<feature type="transmembrane region" description="Helical" evidence="1">
    <location>
        <begin position="84"/>
        <end position="103"/>
    </location>
</feature>
<dbReference type="Proteomes" id="UP001596091">
    <property type="component" value="Unassembled WGS sequence"/>
</dbReference>
<gene>
    <name evidence="2" type="ORF">ACFPT7_10810</name>
</gene>
<name>A0ABW1EHP9_9BACT</name>
<organism evidence="2 3">
    <name type="scientific">Acidicapsa dinghuensis</name>
    <dbReference type="NCBI Taxonomy" id="2218256"/>
    <lineage>
        <taxon>Bacteria</taxon>
        <taxon>Pseudomonadati</taxon>
        <taxon>Acidobacteriota</taxon>
        <taxon>Terriglobia</taxon>
        <taxon>Terriglobales</taxon>
        <taxon>Acidobacteriaceae</taxon>
        <taxon>Acidicapsa</taxon>
    </lineage>
</organism>